<feature type="compositionally biased region" description="Basic residues" evidence="4">
    <location>
        <begin position="391"/>
        <end position="401"/>
    </location>
</feature>
<evidence type="ECO:0000259" key="5">
    <source>
        <dbReference type="PROSITE" id="PS51898"/>
    </source>
</evidence>
<comment type="similarity">
    <text evidence="1">Belongs to the 'phage' integrase family.</text>
</comment>
<dbReference type="PROSITE" id="PS51898">
    <property type="entry name" value="TYR_RECOMBINASE"/>
    <property type="match status" value="1"/>
</dbReference>
<feature type="region of interest" description="Disordered" evidence="4">
    <location>
        <begin position="380"/>
        <end position="401"/>
    </location>
</feature>
<dbReference type="EMBL" id="JAUEII010000020">
    <property type="protein sequence ID" value="MDN0049698.1"/>
    <property type="molecule type" value="Genomic_DNA"/>
</dbReference>
<dbReference type="PANTHER" id="PTHR30349">
    <property type="entry name" value="PHAGE INTEGRASE-RELATED"/>
    <property type="match status" value="1"/>
</dbReference>
<dbReference type="InterPro" id="IPR013762">
    <property type="entry name" value="Integrase-like_cat_sf"/>
</dbReference>
<keyword evidence="7" id="KW-1185">Reference proteome</keyword>
<evidence type="ECO:0000313" key="7">
    <source>
        <dbReference type="Proteomes" id="UP001167871"/>
    </source>
</evidence>
<evidence type="ECO:0000256" key="2">
    <source>
        <dbReference type="ARBA" id="ARBA00023125"/>
    </source>
</evidence>
<protein>
    <submittedName>
        <fullName evidence="6">Site-specific integrase</fullName>
    </submittedName>
</protein>
<dbReference type="InterPro" id="IPR002104">
    <property type="entry name" value="Integrase_catalytic"/>
</dbReference>
<dbReference type="Pfam" id="PF00589">
    <property type="entry name" value="Phage_integrase"/>
    <property type="match status" value="1"/>
</dbReference>
<evidence type="ECO:0000256" key="4">
    <source>
        <dbReference type="SAM" id="MobiDB-lite"/>
    </source>
</evidence>
<dbReference type="Gene3D" id="1.10.150.130">
    <property type="match status" value="1"/>
</dbReference>
<dbReference type="Proteomes" id="UP001167871">
    <property type="component" value="Unassembled WGS sequence"/>
</dbReference>
<dbReference type="Gene3D" id="1.10.443.10">
    <property type="entry name" value="Intergrase catalytic core"/>
    <property type="match status" value="1"/>
</dbReference>
<dbReference type="SUPFAM" id="SSF56349">
    <property type="entry name" value="DNA breaking-rejoining enzymes"/>
    <property type="match status" value="1"/>
</dbReference>
<dbReference type="InterPro" id="IPR025269">
    <property type="entry name" value="SAM-like_dom"/>
</dbReference>
<dbReference type="InterPro" id="IPR011010">
    <property type="entry name" value="DNA_brk_join_enz"/>
</dbReference>
<dbReference type="Pfam" id="PF13102">
    <property type="entry name" value="Phage_int_SAM_5"/>
    <property type="match status" value="1"/>
</dbReference>
<dbReference type="PANTHER" id="PTHR30349:SF64">
    <property type="entry name" value="PROPHAGE INTEGRASE INTD-RELATED"/>
    <property type="match status" value="1"/>
</dbReference>
<keyword evidence="2" id="KW-0238">DNA-binding</keyword>
<dbReference type="CDD" id="cd01185">
    <property type="entry name" value="INTN1_C_like"/>
    <property type="match status" value="1"/>
</dbReference>
<comment type="caution">
    <text evidence="6">The sequence shown here is derived from an EMBL/GenBank/DDBJ whole genome shotgun (WGS) entry which is preliminary data.</text>
</comment>
<dbReference type="InterPro" id="IPR010998">
    <property type="entry name" value="Integrase_recombinase_N"/>
</dbReference>
<accession>A0ABT7X733</accession>
<proteinExistence type="inferred from homology"/>
<organism evidence="6 7">
    <name type="scientific">Bacteroides gallinaceum</name>
    <dbReference type="NCBI Taxonomy" id="1462571"/>
    <lineage>
        <taxon>Bacteria</taxon>
        <taxon>Pseudomonadati</taxon>
        <taxon>Bacteroidota</taxon>
        <taxon>Bacteroidia</taxon>
        <taxon>Bacteroidales</taxon>
        <taxon>Bacteroidaceae</taxon>
        <taxon>Bacteroides</taxon>
    </lineage>
</organism>
<name>A0ABT7X733_9BACE</name>
<gene>
    <name evidence="6" type="ORF">QVO10_09925</name>
</gene>
<evidence type="ECO:0000313" key="6">
    <source>
        <dbReference type="EMBL" id="MDN0049698.1"/>
    </source>
</evidence>
<dbReference type="InterPro" id="IPR050090">
    <property type="entry name" value="Tyrosine_recombinase_XerCD"/>
</dbReference>
<reference evidence="6" key="1">
    <citation type="submission" date="2023-06" db="EMBL/GenBank/DDBJ databases">
        <authorList>
            <person name="Zeman M."/>
            <person name="Kubasova T."/>
            <person name="Jahodarova E."/>
            <person name="Nykrynova M."/>
            <person name="Rychlik I."/>
        </authorList>
    </citation>
    <scope>NUCLEOTIDE SEQUENCE</scope>
    <source>
        <strain evidence="6">84_SSukc20</strain>
    </source>
</reference>
<evidence type="ECO:0000256" key="3">
    <source>
        <dbReference type="ARBA" id="ARBA00023172"/>
    </source>
</evidence>
<feature type="domain" description="Tyr recombinase" evidence="5">
    <location>
        <begin position="200"/>
        <end position="368"/>
    </location>
</feature>
<reference evidence="6" key="2">
    <citation type="submission" date="2024-05" db="EMBL/GenBank/DDBJ databases">
        <title>Identification and characterization of horizontal gene transfer across gut microbiota members of farm animals based on homology search.</title>
        <authorList>
            <person name="Schwarzerova J."/>
            <person name="Nykrynova M."/>
            <person name="Jureckova K."/>
            <person name="Cejkova D."/>
            <person name="Rychlik I."/>
        </authorList>
    </citation>
    <scope>NUCLEOTIDE SEQUENCE</scope>
    <source>
        <strain evidence="6">84_SSukc20</strain>
    </source>
</reference>
<keyword evidence="3" id="KW-0233">DNA recombination</keyword>
<sequence length="401" mass="47149">MQYCKSVTLRMRDRRNGTKSLFLDFWPGYRNPETMELIRRRSLGMYIYANPISTQQKKYNETILAKAEAIRCKVFIEVINEKYDFFNQDRLKEDFLAYFKNIVNRNFAKCDAAYKHFSRFCHNKCTFEMLDTVFCNKYKEYLLDTKVSARGKVMVNKPISRNTASAYWNIFKQVLTKAYRERRLVDNIASLLDNIPCTIPVKQSLSLEEVRKLYNSECSVPVVRKAAIFSCLSGLRISDILNLKWENIQTYADGGHYLDFKCVKTQRQIQVPIGDDAYELIQPQTTDKYIFSGFNRTMTYRVMQDWIKECGINKHITFHCFRHTYASLQLELGTDIYTVQHLLNHKNVSTTQIYASHADPKTREAADRIRLTNVKMKMQENENINVNAETKRKKEKGKSKK</sequence>
<evidence type="ECO:0000256" key="1">
    <source>
        <dbReference type="ARBA" id="ARBA00008857"/>
    </source>
</evidence>